<reference evidence="1 2" key="1">
    <citation type="journal article" date="2015" name="Genome Announc.">
        <title>Complete Genome Sequence of the Rhizobacterium Pseudomonas trivialis Strain IHBB745 with Multiple Plant Growth-Promoting Activities and Tolerance to Desiccation and Alkalinity.</title>
        <authorList>
            <person name="Gulati A."/>
            <person name="Swarnkar M.K."/>
            <person name="Vyas P."/>
            <person name="Rahi P."/>
            <person name="Thakur R."/>
            <person name="Thakur N."/>
            <person name="Singh A.K."/>
        </authorList>
    </citation>
    <scope>NUCLEOTIDE SEQUENCE [LARGE SCALE GENOMIC DNA]</scope>
    <source>
        <strain evidence="2">745</strain>
    </source>
</reference>
<dbReference type="Proteomes" id="UP000036608">
    <property type="component" value="Chromosome"/>
</dbReference>
<gene>
    <name evidence="1" type="ORF">AA957_20920</name>
</gene>
<protein>
    <submittedName>
        <fullName evidence="1">Uncharacterized protein</fullName>
    </submittedName>
</protein>
<sequence>MVEVPLVQNNSTFTPAQALSGRRVGFAERFAGGHEHALIEHNPSFLRALAILSRAGAQPVPVLAHPGNGPQRTRNEIDELVHEYQLDALVSDSRSAAFHSACGSGNPVLGEPLGDGATLWFYGAQWSRDSLTSLVQGYRSVRDLVDAGGATHSDE</sequence>
<dbReference type="EMBL" id="CP011507">
    <property type="protein sequence ID" value="AKS08487.1"/>
    <property type="molecule type" value="Genomic_DNA"/>
</dbReference>
<dbReference type="AlphaFoldDB" id="A0A0H5AVJ8"/>
<name>A0A0H5AVJ8_9PSED</name>
<dbReference type="KEGG" id="ptv:AA957_20920"/>
<dbReference type="OrthoDB" id="7015746at2"/>
<accession>A0A0H5AVJ8</accession>
<evidence type="ECO:0000313" key="1">
    <source>
        <dbReference type="EMBL" id="AKS08487.1"/>
    </source>
</evidence>
<organism evidence="1 2">
    <name type="scientific">Pseudomonas trivialis</name>
    <dbReference type="NCBI Taxonomy" id="200450"/>
    <lineage>
        <taxon>Bacteria</taxon>
        <taxon>Pseudomonadati</taxon>
        <taxon>Pseudomonadota</taxon>
        <taxon>Gammaproteobacteria</taxon>
        <taxon>Pseudomonadales</taxon>
        <taxon>Pseudomonadaceae</taxon>
        <taxon>Pseudomonas</taxon>
    </lineage>
</organism>
<evidence type="ECO:0000313" key="2">
    <source>
        <dbReference type="Proteomes" id="UP000036608"/>
    </source>
</evidence>
<reference evidence="2" key="2">
    <citation type="submission" date="2015-05" db="EMBL/GenBank/DDBJ databases">
        <authorList>
            <person name="Swarnkar M.K."/>
            <person name="Vyas P."/>
            <person name="Rahi P."/>
            <person name="Thakur R."/>
            <person name="Thakur N."/>
            <person name="Singh A.K."/>
            <person name="Gulati A."/>
        </authorList>
    </citation>
    <scope>NUCLEOTIDE SEQUENCE [LARGE SCALE GENOMIC DNA]</scope>
    <source>
        <strain evidence="2">745</strain>
    </source>
</reference>
<proteinExistence type="predicted"/>
<dbReference type="PATRIC" id="fig|200450.3.peg.4295"/>